<dbReference type="Pfam" id="PF04183">
    <property type="entry name" value="IucA_IucC"/>
    <property type="match status" value="1"/>
</dbReference>
<sequence>MTLPLTPAPDLDPHTVDHLQRAMLAKMFAEFTHERILRPRPFRDGWVIDDDGGHPRWSFRATVHPLEHWRVDPASIRRLMEDGAEQDSDRALDPQQAVLDLRETLGLTDRVLPLYLEDLSATLLTAVRRRAHAAPTSADLARSPLEEVERHLDAGHPGFVASSGRVGMGAVQQETWAPEAEQPTSILWLAARRSLCTVAVSADMDEETHLGLHLLPEERSRFEAAVRTVGEDPAQYTPIPVHPWQWEHRLLPGMLPDVLRHDLILVGPSVHGWRAQQSVRTFLDVTDTSRDYAKTALGVHSMGFLRGLSPAYMRAMPAISDWLRRIVDQDPFLTESGITVLRERSSVGYTGDAHHRSGVTSDHTKQLAGLWRESPVGMLAPDEHAASLAGVLHVDREGHPLIGAWIERSGASAQQWVEALLRVYLAPVAHLLLSRGTALMPHGENVILRLRDGFPVGAFWKDLGEEVVVLDDQELPQGLERLRSVVDPEERELAIHTDVLDGVLRHLAALLDAHGLLAETEFWSLAARVLDEHRERFPELWEELDLFRPDFAHSCLNRLQLRDPQAMVDLADPAGSLIRAGRLDNPLATYRNRSGADPRDAEDLAVAR</sequence>
<dbReference type="InterPro" id="IPR007310">
    <property type="entry name" value="Aerobactin_biosyn_IucA/IucC_N"/>
</dbReference>
<comment type="caution">
    <text evidence="6">The sequence shown here is derived from an EMBL/GenBank/DDBJ whole genome shotgun (WGS) entry which is preliminary data.</text>
</comment>
<dbReference type="PANTHER" id="PTHR34384">
    <property type="entry name" value="L-2,3-DIAMINOPROPANOATE--CITRATE LIGASE"/>
    <property type="match status" value="1"/>
</dbReference>
<dbReference type="Gene3D" id="6.10.250.3370">
    <property type="match status" value="1"/>
</dbReference>
<evidence type="ECO:0000259" key="4">
    <source>
        <dbReference type="Pfam" id="PF04183"/>
    </source>
</evidence>
<dbReference type="OrthoDB" id="495728at2"/>
<evidence type="ECO:0000256" key="2">
    <source>
        <dbReference type="ARBA" id="ARBA00007832"/>
    </source>
</evidence>
<dbReference type="EMBL" id="RKMF01000002">
    <property type="protein sequence ID" value="ROZ64581.1"/>
    <property type="molecule type" value="Genomic_DNA"/>
</dbReference>
<dbReference type="Proteomes" id="UP000270616">
    <property type="component" value="Unassembled WGS sequence"/>
</dbReference>
<proteinExistence type="inferred from homology"/>
<evidence type="ECO:0000313" key="7">
    <source>
        <dbReference type="Proteomes" id="UP000270616"/>
    </source>
</evidence>
<name>A0A3N3ZSJ5_9MICC</name>
<dbReference type="Pfam" id="PF06276">
    <property type="entry name" value="FhuF"/>
    <property type="match status" value="1"/>
</dbReference>
<evidence type="ECO:0000256" key="3">
    <source>
        <dbReference type="SAM" id="MobiDB-lite"/>
    </source>
</evidence>
<dbReference type="InterPro" id="IPR022770">
    <property type="entry name" value="IucA/IucC-like_C"/>
</dbReference>
<feature type="domain" description="Aerobactin siderophore biosynthesis IucA/IucC N-terminal" evidence="4">
    <location>
        <begin position="146"/>
        <end position="393"/>
    </location>
</feature>
<dbReference type="PANTHER" id="PTHR34384:SF6">
    <property type="entry name" value="STAPHYLOFERRIN B SYNTHASE"/>
    <property type="match status" value="1"/>
</dbReference>
<keyword evidence="7" id="KW-1185">Reference proteome</keyword>
<organism evidence="6 7">
    <name type="scientific">Kocuria soli</name>
    <dbReference type="NCBI Taxonomy" id="2485125"/>
    <lineage>
        <taxon>Bacteria</taxon>
        <taxon>Bacillati</taxon>
        <taxon>Actinomycetota</taxon>
        <taxon>Actinomycetes</taxon>
        <taxon>Micrococcales</taxon>
        <taxon>Micrococcaceae</taxon>
        <taxon>Kocuria</taxon>
    </lineage>
</organism>
<dbReference type="Gene3D" id="3.30.310.280">
    <property type="match status" value="1"/>
</dbReference>
<evidence type="ECO:0000256" key="1">
    <source>
        <dbReference type="ARBA" id="ARBA00004924"/>
    </source>
</evidence>
<dbReference type="RefSeq" id="WP_123823765.1">
    <property type="nucleotide sequence ID" value="NZ_RKMF01000002.1"/>
</dbReference>
<evidence type="ECO:0000259" key="5">
    <source>
        <dbReference type="Pfam" id="PF06276"/>
    </source>
</evidence>
<accession>A0A3N3ZSJ5</accession>
<feature type="region of interest" description="Disordered" evidence="3">
    <location>
        <begin position="589"/>
        <end position="608"/>
    </location>
</feature>
<dbReference type="Gene3D" id="1.10.510.40">
    <property type="match status" value="1"/>
</dbReference>
<feature type="domain" description="Aerobactin siderophore biosynthesis IucA/IucC-like C-terminal" evidence="5">
    <location>
        <begin position="414"/>
        <end position="567"/>
    </location>
</feature>
<dbReference type="AlphaFoldDB" id="A0A3N3ZSJ5"/>
<reference evidence="6 7" key="1">
    <citation type="submission" date="2018-10" db="EMBL/GenBank/DDBJ databases">
        <title>Kocuria sp. M5W7-7, whole genome shotgun sequence.</title>
        <authorList>
            <person name="Tuo L."/>
        </authorList>
    </citation>
    <scope>NUCLEOTIDE SEQUENCE [LARGE SCALE GENOMIC DNA]</scope>
    <source>
        <strain evidence="6 7">M5W7-7</strain>
    </source>
</reference>
<dbReference type="InterPro" id="IPR037455">
    <property type="entry name" value="LucA/IucC-like"/>
</dbReference>
<comment type="similarity">
    <text evidence="2">Belongs to the IucA/IucC family.</text>
</comment>
<comment type="pathway">
    <text evidence="1">Siderophore biosynthesis.</text>
</comment>
<gene>
    <name evidence="6" type="ORF">EDL96_01600</name>
</gene>
<evidence type="ECO:0000313" key="6">
    <source>
        <dbReference type="EMBL" id="ROZ64581.1"/>
    </source>
</evidence>
<dbReference type="GO" id="GO:0019290">
    <property type="term" value="P:siderophore biosynthetic process"/>
    <property type="evidence" value="ECO:0007669"/>
    <property type="project" value="InterPro"/>
</dbReference>
<protein>
    <submittedName>
        <fullName evidence="6">Siderophore biosynthesis protein</fullName>
    </submittedName>
</protein>
<dbReference type="GO" id="GO:0016881">
    <property type="term" value="F:acid-amino acid ligase activity"/>
    <property type="evidence" value="ECO:0007669"/>
    <property type="project" value="UniProtKB-ARBA"/>
</dbReference>